<accession>A0ACB9P5P4</accession>
<organism evidence="1 2">
    <name type="scientific">Melastoma candidum</name>
    <dbReference type="NCBI Taxonomy" id="119954"/>
    <lineage>
        <taxon>Eukaryota</taxon>
        <taxon>Viridiplantae</taxon>
        <taxon>Streptophyta</taxon>
        <taxon>Embryophyta</taxon>
        <taxon>Tracheophyta</taxon>
        <taxon>Spermatophyta</taxon>
        <taxon>Magnoliopsida</taxon>
        <taxon>eudicotyledons</taxon>
        <taxon>Gunneridae</taxon>
        <taxon>Pentapetalae</taxon>
        <taxon>rosids</taxon>
        <taxon>malvids</taxon>
        <taxon>Myrtales</taxon>
        <taxon>Melastomataceae</taxon>
        <taxon>Melastomatoideae</taxon>
        <taxon>Melastomateae</taxon>
        <taxon>Melastoma</taxon>
    </lineage>
</organism>
<name>A0ACB9P5P4_9MYRT</name>
<evidence type="ECO:0000313" key="1">
    <source>
        <dbReference type="EMBL" id="KAI4342601.1"/>
    </source>
</evidence>
<gene>
    <name evidence="1" type="ORF">MLD38_027210</name>
</gene>
<dbReference type="Proteomes" id="UP001057402">
    <property type="component" value="Chromosome 7"/>
</dbReference>
<keyword evidence="2" id="KW-1185">Reference proteome</keyword>
<protein>
    <submittedName>
        <fullName evidence="1">Uncharacterized protein</fullName>
    </submittedName>
</protein>
<proteinExistence type="predicted"/>
<reference evidence="2" key="1">
    <citation type="journal article" date="2023" name="Front. Plant Sci.">
        <title>Chromosomal-level genome assembly of Melastoma candidum provides insights into trichome evolution.</title>
        <authorList>
            <person name="Zhong Y."/>
            <person name="Wu W."/>
            <person name="Sun C."/>
            <person name="Zou P."/>
            <person name="Liu Y."/>
            <person name="Dai S."/>
            <person name="Zhou R."/>
        </authorList>
    </citation>
    <scope>NUCLEOTIDE SEQUENCE [LARGE SCALE GENOMIC DNA]</scope>
</reference>
<evidence type="ECO:0000313" key="2">
    <source>
        <dbReference type="Proteomes" id="UP001057402"/>
    </source>
</evidence>
<sequence length="106" mass="12106">MGFLGRRRSVEQGRKVREKDDDSPLYRDRALIEKPAFQELWLRNVEESVRHGSIMPFVEEVVLQVSSQPECESTGFLGPLHLWQGMADEVVPPAVTDYVARVLPRA</sequence>
<comment type="caution">
    <text evidence="1">The sequence shown here is derived from an EMBL/GenBank/DDBJ whole genome shotgun (WGS) entry which is preliminary data.</text>
</comment>
<dbReference type="EMBL" id="CM042886">
    <property type="protein sequence ID" value="KAI4342601.1"/>
    <property type="molecule type" value="Genomic_DNA"/>
</dbReference>